<feature type="region of interest" description="Disordered" evidence="1">
    <location>
        <begin position="26"/>
        <end position="96"/>
    </location>
</feature>
<sequence length="96" mass="10747">MGDGCRQILEVEIRLDPRRTELVNWEVQGDKGHTRSSEEGCQIDGSNPRKEPGWVGGPYKSEDEGETRSRSSQKREQKKGEVHAAGLRIHPSPTAH</sequence>
<accession>A0AAV9U4G8</accession>
<name>A0AAV9U4G8_9PEZI</name>
<dbReference type="Proteomes" id="UP001375240">
    <property type="component" value="Unassembled WGS sequence"/>
</dbReference>
<evidence type="ECO:0000256" key="1">
    <source>
        <dbReference type="SAM" id="MobiDB-lite"/>
    </source>
</evidence>
<gene>
    <name evidence="2" type="ORF">TWF696_002326</name>
</gene>
<dbReference type="AlphaFoldDB" id="A0AAV9U4G8"/>
<keyword evidence="3" id="KW-1185">Reference proteome</keyword>
<organism evidence="2 3">
    <name type="scientific">Orbilia brochopaga</name>
    <dbReference type="NCBI Taxonomy" id="3140254"/>
    <lineage>
        <taxon>Eukaryota</taxon>
        <taxon>Fungi</taxon>
        <taxon>Dikarya</taxon>
        <taxon>Ascomycota</taxon>
        <taxon>Pezizomycotina</taxon>
        <taxon>Orbiliomycetes</taxon>
        <taxon>Orbiliales</taxon>
        <taxon>Orbiliaceae</taxon>
        <taxon>Orbilia</taxon>
    </lineage>
</organism>
<reference evidence="2 3" key="1">
    <citation type="submission" date="2019-10" db="EMBL/GenBank/DDBJ databases">
        <authorList>
            <person name="Palmer J.M."/>
        </authorList>
    </citation>
    <scope>NUCLEOTIDE SEQUENCE [LARGE SCALE GENOMIC DNA]</scope>
    <source>
        <strain evidence="2 3">TWF696</strain>
    </source>
</reference>
<evidence type="ECO:0000313" key="3">
    <source>
        <dbReference type="Proteomes" id="UP001375240"/>
    </source>
</evidence>
<comment type="caution">
    <text evidence="2">The sequence shown here is derived from an EMBL/GenBank/DDBJ whole genome shotgun (WGS) entry which is preliminary data.</text>
</comment>
<protein>
    <submittedName>
        <fullName evidence="2">Uncharacterized protein</fullName>
    </submittedName>
</protein>
<proteinExistence type="predicted"/>
<evidence type="ECO:0000313" key="2">
    <source>
        <dbReference type="EMBL" id="KAK6335555.1"/>
    </source>
</evidence>
<feature type="compositionally biased region" description="Basic and acidic residues" evidence="1">
    <location>
        <begin position="60"/>
        <end position="82"/>
    </location>
</feature>
<feature type="compositionally biased region" description="Basic and acidic residues" evidence="1">
    <location>
        <begin position="28"/>
        <end position="38"/>
    </location>
</feature>
<dbReference type="EMBL" id="JAVHNQ010000012">
    <property type="protein sequence ID" value="KAK6335555.1"/>
    <property type="molecule type" value="Genomic_DNA"/>
</dbReference>